<dbReference type="AlphaFoldDB" id="A0A8J3N1Z8"/>
<evidence type="ECO:0000256" key="1">
    <source>
        <dbReference type="ARBA" id="ARBA00022475"/>
    </source>
</evidence>
<evidence type="ECO:0000313" key="8">
    <source>
        <dbReference type="Proteomes" id="UP000597444"/>
    </source>
</evidence>
<dbReference type="Gene3D" id="3.40.190.10">
    <property type="entry name" value="Periplasmic binding protein-like II"/>
    <property type="match status" value="1"/>
</dbReference>
<dbReference type="PANTHER" id="PTHR43649:SF33">
    <property type="entry name" value="POLYGALACTURONAN_RHAMNOGALACTURONAN-BINDING PROTEIN YTCQ"/>
    <property type="match status" value="1"/>
</dbReference>
<sequence>MNFSMTRRRFLTRSSQAVVGTGLTGALLAACGGSGGGNSSSSSGPVTITYGWWSNGPTKDNAMLAWVKEFEKTHPNIKVKAEILPWANYWSKLQTTVAGGNAYDIVGMAGGQAAPYYSQGALYDLSTMPGYQDVTKGLQANAVKLGSWDGKQYSLPVGIYVPLIGYNKTMLKAAGVPFPDPVKPMEFDDFKKMAAKLVKQSGGKYTQYAINISDLDPLWTAFVQLEGGQVYDTPVNPKKMTLNTPEGIKGLTHWQSIYTEHLSPPFAEQGNGPWGSGDIDSLLTDKVAFARVGAFDFAQIQEQKLEDKIGAMPIFGVNGKQVTLGNANSFGIYKGSKYVEQAWEFIKWVTSTDPDKTFAKISDVPSNTEAFNQMDSYITPQQYVPTLTSAIKGWGPIVMTPNQQFGTDLGNILTDLANGKLTPAQAAKQMEDKGNADLAASS</sequence>
<keyword evidence="3" id="KW-0472">Membrane</keyword>
<dbReference type="SUPFAM" id="SSF53850">
    <property type="entry name" value="Periplasmic binding protein-like II"/>
    <property type="match status" value="1"/>
</dbReference>
<dbReference type="Proteomes" id="UP000597444">
    <property type="component" value="Unassembled WGS sequence"/>
</dbReference>
<evidence type="ECO:0000256" key="5">
    <source>
        <dbReference type="ARBA" id="ARBA00023288"/>
    </source>
</evidence>
<organism evidence="7 8">
    <name type="scientific">Reticulibacter mediterranei</name>
    <dbReference type="NCBI Taxonomy" id="2778369"/>
    <lineage>
        <taxon>Bacteria</taxon>
        <taxon>Bacillati</taxon>
        <taxon>Chloroflexota</taxon>
        <taxon>Ktedonobacteria</taxon>
        <taxon>Ktedonobacterales</taxon>
        <taxon>Reticulibacteraceae</taxon>
        <taxon>Reticulibacter</taxon>
    </lineage>
</organism>
<dbReference type="EMBL" id="BNJK01000001">
    <property type="protein sequence ID" value="GHO93053.1"/>
    <property type="molecule type" value="Genomic_DNA"/>
</dbReference>
<evidence type="ECO:0008006" key="9">
    <source>
        <dbReference type="Google" id="ProtNLM"/>
    </source>
</evidence>
<proteinExistence type="predicted"/>
<dbReference type="PANTHER" id="PTHR43649">
    <property type="entry name" value="ARABINOSE-BINDING PROTEIN-RELATED"/>
    <property type="match status" value="1"/>
</dbReference>
<keyword evidence="1" id="KW-1003">Cell membrane</keyword>
<evidence type="ECO:0000256" key="6">
    <source>
        <dbReference type="SAM" id="SignalP"/>
    </source>
</evidence>
<feature type="chain" id="PRO_5035232046" description="Sugar ABC transporter substrate-binding protein" evidence="6">
    <location>
        <begin position="30"/>
        <end position="442"/>
    </location>
</feature>
<dbReference type="InterPro" id="IPR006059">
    <property type="entry name" value="SBP"/>
</dbReference>
<dbReference type="PROSITE" id="PS51318">
    <property type="entry name" value="TAT"/>
    <property type="match status" value="1"/>
</dbReference>
<evidence type="ECO:0000313" key="7">
    <source>
        <dbReference type="EMBL" id="GHO93053.1"/>
    </source>
</evidence>
<gene>
    <name evidence="7" type="ORF">KSF_031010</name>
</gene>
<dbReference type="PROSITE" id="PS51257">
    <property type="entry name" value="PROKAR_LIPOPROTEIN"/>
    <property type="match status" value="1"/>
</dbReference>
<keyword evidence="2 6" id="KW-0732">Signal</keyword>
<feature type="signal peptide" evidence="6">
    <location>
        <begin position="1"/>
        <end position="29"/>
    </location>
</feature>
<comment type="caution">
    <text evidence="7">The sequence shown here is derived from an EMBL/GenBank/DDBJ whole genome shotgun (WGS) entry which is preliminary data.</text>
</comment>
<keyword evidence="4" id="KW-0564">Palmitate</keyword>
<dbReference type="InterPro" id="IPR050490">
    <property type="entry name" value="Bact_solute-bd_prot1"/>
</dbReference>
<reference evidence="7" key="1">
    <citation type="submission" date="2020-10" db="EMBL/GenBank/DDBJ databases">
        <title>Taxonomic study of unclassified bacteria belonging to the class Ktedonobacteria.</title>
        <authorList>
            <person name="Yabe S."/>
            <person name="Wang C.M."/>
            <person name="Zheng Y."/>
            <person name="Sakai Y."/>
            <person name="Cavaletti L."/>
            <person name="Monciardini P."/>
            <person name="Donadio S."/>
        </authorList>
    </citation>
    <scope>NUCLEOTIDE SEQUENCE</scope>
    <source>
        <strain evidence="7">ID150040</strain>
    </source>
</reference>
<evidence type="ECO:0000256" key="2">
    <source>
        <dbReference type="ARBA" id="ARBA00022729"/>
    </source>
</evidence>
<dbReference type="Pfam" id="PF13416">
    <property type="entry name" value="SBP_bac_8"/>
    <property type="match status" value="1"/>
</dbReference>
<protein>
    <recommendedName>
        <fullName evidence="9">Sugar ABC transporter substrate-binding protein</fullName>
    </recommendedName>
</protein>
<evidence type="ECO:0000256" key="3">
    <source>
        <dbReference type="ARBA" id="ARBA00023136"/>
    </source>
</evidence>
<name>A0A8J3N1Z8_9CHLR</name>
<dbReference type="InterPro" id="IPR006311">
    <property type="entry name" value="TAT_signal"/>
</dbReference>
<evidence type="ECO:0000256" key="4">
    <source>
        <dbReference type="ARBA" id="ARBA00023139"/>
    </source>
</evidence>
<dbReference type="RefSeq" id="WP_220203858.1">
    <property type="nucleotide sequence ID" value="NZ_BNJK01000001.1"/>
</dbReference>
<dbReference type="CDD" id="cd13585">
    <property type="entry name" value="PBP2_TMBP_like"/>
    <property type="match status" value="1"/>
</dbReference>
<keyword evidence="8" id="KW-1185">Reference proteome</keyword>
<accession>A0A8J3N1Z8</accession>
<keyword evidence="5" id="KW-0449">Lipoprotein</keyword>